<accession>A0A8J5QGU4</accession>
<feature type="region of interest" description="Disordered" evidence="1">
    <location>
        <begin position="352"/>
        <end position="402"/>
    </location>
</feature>
<evidence type="ECO:0000256" key="1">
    <source>
        <dbReference type="SAM" id="MobiDB-lite"/>
    </source>
</evidence>
<dbReference type="EMBL" id="JAGSYN010000271">
    <property type="protein sequence ID" value="KAG7660956.1"/>
    <property type="molecule type" value="Genomic_DNA"/>
</dbReference>
<evidence type="ECO:0000313" key="2">
    <source>
        <dbReference type="EMBL" id="KAG7660956.1"/>
    </source>
</evidence>
<comment type="caution">
    <text evidence="2">The sequence shown here is derived from an EMBL/GenBank/DDBJ whole genome shotgun (WGS) entry which is preliminary data.</text>
</comment>
<evidence type="ECO:0000313" key="3">
    <source>
        <dbReference type="Proteomes" id="UP000694255"/>
    </source>
</evidence>
<proteinExistence type="predicted"/>
<feature type="compositionally biased region" description="Polar residues" evidence="1">
    <location>
        <begin position="517"/>
        <end position="529"/>
    </location>
</feature>
<feature type="compositionally biased region" description="Polar residues" evidence="1">
    <location>
        <begin position="462"/>
        <end position="474"/>
    </location>
</feature>
<feature type="region of interest" description="Disordered" evidence="1">
    <location>
        <begin position="414"/>
        <end position="530"/>
    </location>
</feature>
<reference evidence="2 3" key="1">
    <citation type="journal article" date="2021" name="DNA Res.">
        <title>Genome analysis of Candida subhashii reveals its hybrid nature and dual mitochondrial genome conformations.</title>
        <authorList>
            <person name="Mixao V."/>
            <person name="Hegedusova E."/>
            <person name="Saus E."/>
            <person name="Pryszcz L.P."/>
            <person name="Cillingova A."/>
            <person name="Nosek J."/>
            <person name="Gabaldon T."/>
        </authorList>
    </citation>
    <scope>NUCLEOTIDE SEQUENCE [LARGE SCALE GENOMIC DNA]</scope>
    <source>
        <strain evidence="2 3">CBS 10753</strain>
    </source>
</reference>
<dbReference type="GeneID" id="73472276"/>
<feature type="compositionally biased region" description="Polar residues" evidence="1">
    <location>
        <begin position="383"/>
        <end position="399"/>
    </location>
</feature>
<feature type="compositionally biased region" description="Low complexity" evidence="1">
    <location>
        <begin position="492"/>
        <end position="504"/>
    </location>
</feature>
<sequence>MAELYLHPGVDPLSRISIPSQVESDSNSSKQLTPTLQTNSMNNPFALIYDSADSLKNRTSAASPPPNRFHDDASYRQISSNFTKAGSTSNQQPSHTRTLSPNDQQYLNLPPPHRINPDAVPTVTIIDERLLKRSGSIISKSATLRNRNKIKQRNKTVLKHDLQDDENDDHDTKTRPRFVFPIKRKTSLKYKSLASSTKPNFSSREQLVQFLNNCNYQEWLHTLIPSKMKVFKHKNILKVHPDLTYQLKLFEINSKGNITSRKNSTKLIPKLTSKGPRTLVGLAYQKYRENVFARNSSEIPPPKFQDLYPDDVDLLSDFEIEQINTQFLFEILLRRTISAKIEFRLQSNRPQFTSPWATTTSSSSWKSSSRHSGSTSTGTSDSQFASPSESYDGSNEFGDSQSASFSALSSSIIKSSSSSRKSPRTRGGHKCPPPLGITSSPKSHFPHVPPSRISIDRHHGKQSQSTTESNSAFTQTSNQYQHHHQQHHHQKQQSQDLQQQSNNSMEYELNPRHRSQDTISSTRTSLQHTSADEKVRLKVMEREFRFGLENIGDGVSDLSSFMGGILSCDSEDMNRKTVVGTGTSPFGETMSPEVKI</sequence>
<gene>
    <name evidence="2" type="ORF">J8A68_005476</name>
</gene>
<protein>
    <submittedName>
        <fullName evidence="2">Uncharacterized protein</fullName>
    </submittedName>
</protein>
<feature type="region of interest" description="Disordered" evidence="1">
    <location>
        <begin position="20"/>
        <end position="41"/>
    </location>
</feature>
<feature type="compositionally biased region" description="Polar residues" evidence="1">
    <location>
        <begin position="83"/>
        <end position="107"/>
    </location>
</feature>
<organism evidence="2 3">
    <name type="scientific">[Candida] subhashii</name>
    <dbReference type="NCBI Taxonomy" id="561895"/>
    <lineage>
        <taxon>Eukaryota</taxon>
        <taxon>Fungi</taxon>
        <taxon>Dikarya</taxon>
        <taxon>Ascomycota</taxon>
        <taxon>Saccharomycotina</taxon>
        <taxon>Pichiomycetes</taxon>
        <taxon>Debaryomycetaceae</taxon>
        <taxon>Spathaspora</taxon>
    </lineage>
</organism>
<name>A0A8J5QGU4_9ASCO</name>
<feature type="compositionally biased region" description="Basic residues" evidence="1">
    <location>
        <begin position="481"/>
        <end position="491"/>
    </location>
</feature>
<dbReference type="Proteomes" id="UP000694255">
    <property type="component" value="Unassembled WGS sequence"/>
</dbReference>
<dbReference type="RefSeq" id="XP_049261189.1">
    <property type="nucleotide sequence ID" value="XM_049409546.1"/>
</dbReference>
<keyword evidence="3" id="KW-1185">Reference proteome</keyword>
<feature type="compositionally biased region" description="Low complexity" evidence="1">
    <location>
        <begin position="353"/>
        <end position="382"/>
    </location>
</feature>
<feature type="region of interest" description="Disordered" evidence="1">
    <location>
        <begin position="83"/>
        <end position="115"/>
    </location>
</feature>
<dbReference type="OrthoDB" id="4026705at2759"/>
<dbReference type="AlphaFoldDB" id="A0A8J5QGU4"/>